<dbReference type="PANTHER" id="PTHR48090:SF7">
    <property type="entry name" value="RFBJ PROTEIN"/>
    <property type="match status" value="1"/>
</dbReference>
<accession>A0A6J6A345</accession>
<proteinExistence type="predicted"/>
<dbReference type="SUPFAM" id="SSF53448">
    <property type="entry name" value="Nucleotide-diphospho-sugar transferases"/>
    <property type="match status" value="1"/>
</dbReference>
<evidence type="ECO:0000313" key="2">
    <source>
        <dbReference type="EMBL" id="CAB4346193.1"/>
    </source>
</evidence>
<protein>
    <submittedName>
        <fullName evidence="2">Unannotated protein</fullName>
    </submittedName>
</protein>
<feature type="domain" description="Glycosyltransferase 2-like" evidence="1">
    <location>
        <begin position="4"/>
        <end position="170"/>
    </location>
</feature>
<dbReference type="InterPro" id="IPR001173">
    <property type="entry name" value="Glyco_trans_2-like"/>
</dbReference>
<dbReference type="CDD" id="cd04179">
    <property type="entry name" value="DPM_DPG-synthase_like"/>
    <property type="match status" value="1"/>
</dbReference>
<organism evidence="2">
    <name type="scientific">freshwater metagenome</name>
    <dbReference type="NCBI Taxonomy" id="449393"/>
    <lineage>
        <taxon>unclassified sequences</taxon>
        <taxon>metagenomes</taxon>
        <taxon>ecological metagenomes</taxon>
    </lineage>
</organism>
<name>A0A6J6A345_9ZZZZ</name>
<evidence type="ECO:0000259" key="1">
    <source>
        <dbReference type="Pfam" id="PF00535"/>
    </source>
</evidence>
<reference evidence="2" key="1">
    <citation type="submission" date="2020-05" db="EMBL/GenBank/DDBJ databases">
        <authorList>
            <person name="Chiriac C."/>
            <person name="Salcher M."/>
            <person name="Ghai R."/>
            <person name="Kavagutti S V."/>
        </authorList>
    </citation>
    <scope>NUCLEOTIDE SEQUENCE</scope>
</reference>
<dbReference type="InterPro" id="IPR050256">
    <property type="entry name" value="Glycosyltransferase_2"/>
</dbReference>
<gene>
    <name evidence="2" type="ORF">UFOPK3547_01279</name>
</gene>
<dbReference type="Pfam" id="PF00535">
    <property type="entry name" value="Glycos_transf_2"/>
    <property type="match status" value="1"/>
</dbReference>
<dbReference type="AlphaFoldDB" id="A0A6J6A345"/>
<dbReference type="Gene3D" id="3.90.550.10">
    <property type="entry name" value="Spore Coat Polysaccharide Biosynthesis Protein SpsA, Chain A"/>
    <property type="match status" value="1"/>
</dbReference>
<dbReference type="InterPro" id="IPR029044">
    <property type="entry name" value="Nucleotide-diphossugar_trans"/>
</dbReference>
<sequence length="253" mass="28386">MKLSVVIPARNEEGSIAETVATVAARLDEEGIDREIIVVDDGSTDATAETVKAIAAQDPGVIYLRSPFRNGFGFAVRAGLERFSGDAVAVMMADLSDDPDDLVTYYRILDSGVDCAFGSRFIKGSSVEDYPWFKLVINRVVNFGIRVLFAHGYNDTTNAFKAYRREVIENVQPLLSHHFNLTVELPLKAIVRGHSYEVTPIRWRNRKAGSSKLSLQEMGSRYLFIVLYVFFEHHLSRGDYRRPDEGSSDDIRN</sequence>
<dbReference type="EMBL" id="CAESAN010000116">
    <property type="protein sequence ID" value="CAB4346193.1"/>
    <property type="molecule type" value="Genomic_DNA"/>
</dbReference>
<dbReference type="PANTHER" id="PTHR48090">
    <property type="entry name" value="UNDECAPRENYL-PHOSPHATE 4-DEOXY-4-FORMAMIDO-L-ARABINOSE TRANSFERASE-RELATED"/>
    <property type="match status" value="1"/>
</dbReference>